<feature type="region of interest" description="Disordered" evidence="1">
    <location>
        <begin position="209"/>
        <end position="235"/>
    </location>
</feature>
<sequence>MCLHFKVLSVTLDEWSDDEIDAMIEVGGNLSANSIYEAFLPDGVSKPGPDSSNEERIRFIRSKYELQEFLKPSLRITSGKASSSSLKSNLSTNLVDSFRIPSVPQNMDGMVEFMGLLKVKIKQGTNLAIRDMMSSDPYVIVSLGKQTAQTTVMKSNLNPVWNEELMLSVPQDFGPIKLHIKCEKVMEKRTLPPTISFLQHPQMAMLPSHLPVDISQPSPSSLSTQNATAPHQSHNHQHLEITIYTAINITSTTTQEEEA</sequence>
<dbReference type="InterPro" id="IPR044518">
    <property type="entry name" value="ARF_GAP_AGD11/12/13"/>
</dbReference>
<dbReference type="InterPro" id="IPR037278">
    <property type="entry name" value="ARFGAP/RecO"/>
</dbReference>
<feature type="domain" description="C2" evidence="2">
    <location>
        <begin position="97"/>
        <end position="216"/>
    </location>
</feature>
<keyword evidence="4" id="KW-1185">Reference proteome</keyword>
<dbReference type="SUPFAM" id="SSF49562">
    <property type="entry name" value="C2 domain (Calcium/lipid-binding domain, CaLB)"/>
    <property type="match status" value="1"/>
</dbReference>
<dbReference type="SUPFAM" id="SSF57863">
    <property type="entry name" value="ArfGap/RecO-like zinc finger"/>
    <property type="match status" value="1"/>
</dbReference>
<dbReference type="Pfam" id="PF00168">
    <property type="entry name" value="C2"/>
    <property type="match status" value="1"/>
</dbReference>
<dbReference type="PANTHER" id="PTHR46220">
    <property type="entry name" value="ADP-RIBOSYLATION FACTOR GTPASE-ACTIVATING PROTEIN AGD12"/>
    <property type="match status" value="1"/>
</dbReference>
<dbReference type="InterPro" id="IPR035892">
    <property type="entry name" value="C2_domain_sf"/>
</dbReference>
<reference evidence="3" key="1">
    <citation type="submission" date="2022-11" db="EMBL/GenBank/DDBJ databases">
        <authorList>
            <person name="Hyden B.L."/>
            <person name="Feng K."/>
            <person name="Yates T."/>
            <person name="Jawdy S."/>
            <person name="Smart L.B."/>
            <person name="Muchero W."/>
        </authorList>
    </citation>
    <scope>NUCLEOTIDE SEQUENCE</scope>
    <source>
        <tissue evidence="3">Shoot tip</tissue>
    </source>
</reference>
<protein>
    <recommendedName>
        <fullName evidence="2">C2 domain-containing protein</fullName>
    </recommendedName>
</protein>
<dbReference type="InterPro" id="IPR001164">
    <property type="entry name" value="ArfGAP_dom"/>
</dbReference>
<feature type="compositionally biased region" description="Polar residues" evidence="1">
    <location>
        <begin position="215"/>
        <end position="232"/>
    </location>
</feature>
<reference evidence="3" key="2">
    <citation type="journal article" date="2023" name="Int. J. Mol. Sci.">
        <title>De Novo Assembly and Annotation of 11 Diverse Shrub Willow (Salix) Genomes Reveals Novel Gene Organization in Sex-Linked Regions.</title>
        <authorList>
            <person name="Hyden B."/>
            <person name="Feng K."/>
            <person name="Yates T.B."/>
            <person name="Jawdy S."/>
            <person name="Cereghino C."/>
            <person name="Smart L.B."/>
            <person name="Muchero W."/>
        </authorList>
    </citation>
    <scope>NUCLEOTIDE SEQUENCE [LARGE SCALE GENOMIC DNA]</scope>
    <source>
        <tissue evidence="3">Shoot tip</tissue>
    </source>
</reference>
<evidence type="ECO:0000256" key="1">
    <source>
        <dbReference type="SAM" id="MobiDB-lite"/>
    </source>
</evidence>
<evidence type="ECO:0000313" key="3">
    <source>
        <dbReference type="EMBL" id="KAJ6751858.1"/>
    </source>
</evidence>
<dbReference type="InterPro" id="IPR038508">
    <property type="entry name" value="ArfGAP_dom_sf"/>
</dbReference>
<evidence type="ECO:0000259" key="2">
    <source>
        <dbReference type="PROSITE" id="PS50004"/>
    </source>
</evidence>
<dbReference type="GO" id="GO:0005096">
    <property type="term" value="F:GTPase activator activity"/>
    <property type="evidence" value="ECO:0007669"/>
    <property type="project" value="InterPro"/>
</dbReference>
<dbReference type="OrthoDB" id="73919at2759"/>
<name>A0A9Q0ZYQ2_SALVM</name>
<comment type="caution">
    <text evidence="3">The sequence shown here is derived from an EMBL/GenBank/DDBJ whole genome shotgun (WGS) entry which is preliminary data.</text>
</comment>
<dbReference type="Proteomes" id="UP001151529">
    <property type="component" value="Chromosome 16"/>
</dbReference>
<dbReference type="Pfam" id="PF01412">
    <property type="entry name" value="ArfGap"/>
    <property type="match status" value="1"/>
</dbReference>
<organism evidence="3 4">
    <name type="scientific">Salix viminalis</name>
    <name type="common">Common osier</name>
    <name type="synonym">Basket willow</name>
    <dbReference type="NCBI Taxonomy" id="40686"/>
    <lineage>
        <taxon>Eukaryota</taxon>
        <taxon>Viridiplantae</taxon>
        <taxon>Streptophyta</taxon>
        <taxon>Embryophyta</taxon>
        <taxon>Tracheophyta</taxon>
        <taxon>Spermatophyta</taxon>
        <taxon>Magnoliopsida</taxon>
        <taxon>eudicotyledons</taxon>
        <taxon>Gunneridae</taxon>
        <taxon>Pentapetalae</taxon>
        <taxon>rosids</taxon>
        <taxon>fabids</taxon>
        <taxon>Malpighiales</taxon>
        <taxon>Salicaceae</taxon>
        <taxon>Saliceae</taxon>
        <taxon>Salix</taxon>
    </lineage>
</organism>
<gene>
    <name evidence="3" type="ORF">OIU85_002289</name>
</gene>
<dbReference type="InterPro" id="IPR000008">
    <property type="entry name" value="C2_dom"/>
</dbReference>
<dbReference type="AlphaFoldDB" id="A0A9Q0ZYQ2"/>
<dbReference type="EMBL" id="JAPFFL010000001">
    <property type="protein sequence ID" value="KAJ6751858.1"/>
    <property type="molecule type" value="Genomic_DNA"/>
</dbReference>
<dbReference type="GO" id="GO:0005543">
    <property type="term" value="F:phospholipid binding"/>
    <property type="evidence" value="ECO:0007669"/>
    <property type="project" value="InterPro"/>
</dbReference>
<dbReference type="Gene3D" id="2.60.40.150">
    <property type="entry name" value="C2 domain"/>
    <property type="match status" value="1"/>
</dbReference>
<dbReference type="SMART" id="SM00239">
    <property type="entry name" value="C2"/>
    <property type="match status" value="1"/>
</dbReference>
<evidence type="ECO:0000313" key="4">
    <source>
        <dbReference type="Proteomes" id="UP001151529"/>
    </source>
</evidence>
<dbReference type="Gene3D" id="1.10.220.150">
    <property type="entry name" value="Arf GTPase activating protein"/>
    <property type="match status" value="1"/>
</dbReference>
<accession>A0A9Q0ZYQ2</accession>
<dbReference type="PROSITE" id="PS50004">
    <property type="entry name" value="C2"/>
    <property type="match status" value="1"/>
</dbReference>
<dbReference type="PANTHER" id="PTHR46220:SF1">
    <property type="entry name" value="ADP-RIBOSYLATION FACTOR GTPASE-ACTIVATING PROTEIN AGD12"/>
    <property type="match status" value="1"/>
</dbReference>
<proteinExistence type="predicted"/>